<evidence type="ECO:0000313" key="2">
    <source>
        <dbReference type="EMBL" id="KAG7445445.1"/>
    </source>
</evidence>
<dbReference type="RefSeq" id="XP_043038945.1">
    <property type="nucleotide sequence ID" value="XM_043186520.1"/>
</dbReference>
<feature type="compositionally biased region" description="Gly residues" evidence="1">
    <location>
        <begin position="28"/>
        <end position="37"/>
    </location>
</feature>
<accession>A0A9P8ART9</accession>
<dbReference type="GeneID" id="66108817"/>
<feature type="region of interest" description="Disordered" evidence="1">
    <location>
        <begin position="15"/>
        <end position="53"/>
    </location>
</feature>
<comment type="caution">
    <text evidence="2">The sequence shown here is derived from an EMBL/GenBank/DDBJ whole genome shotgun (WGS) entry which is preliminary data.</text>
</comment>
<dbReference type="EMBL" id="MU250537">
    <property type="protein sequence ID" value="KAG7445445.1"/>
    <property type="molecule type" value="Genomic_DNA"/>
</dbReference>
<proteinExistence type="predicted"/>
<evidence type="ECO:0000256" key="1">
    <source>
        <dbReference type="SAM" id="MobiDB-lite"/>
    </source>
</evidence>
<organism evidence="2 3">
    <name type="scientific">Guyanagaster necrorhizus</name>
    <dbReference type="NCBI Taxonomy" id="856835"/>
    <lineage>
        <taxon>Eukaryota</taxon>
        <taxon>Fungi</taxon>
        <taxon>Dikarya</taxon>
        <taxon>Basidiomycota</taxon>
        <taxon>Agaricomycotina</taxon>
        <taxon>Agaricomycetes</taxon>
        <taxon>Agaricomycetidae</taxon>
        <taxon>Agaricales</taxon>
        <taxon>Marasmiineae</taxon>
        <taxon>Physalacriaceae</taxon>
        <taxon>Guyanagaster</taxon>
    </lineage>
</organism>
<dbReference type="AlphaFoldDB" id="A0A9P8ART9"/>
<keyword evidence="3" id="KW-1185">Reference proteome</keyword>
<evidence type="ECO:0000313" key="3">
    <source>
        <dbReference type="Proteomes" id="UP000812287"/>
    </source>
</evidence>
<gene>
    <name evidence="2" type="ORF">BT62DRAFT_933272</name>
</gene>
<name>A0A9P8ART9_9AGAR</name>
<protein>
    <submittedName>
        <fullName evidence="2">Uncharacterized protein</fullName>
    </submittedName>
</protein>
<dbReference type="Proteomes" id="UP000812287">
    <property type="component" value="Unassembled WGS sequence"/>
</dbReference>
<reference evidence="2" key="1">
    <citation type="submission" date="2020-11" db="EMBL/GenBank/DDBJ databases">
        <title>Adaptations for nitrogen fixation in a non-lichenized fungal sporocarp promotes dispersal by wood-feeding termites.</title>
        <authorList>
            <consortium name="DOE Joint Genome Institute"/>
            <person name="Koch R.A."/>
            <person name="Yoon G."/>
            <person name="Arayal U."/>
            <person name="Lail K."/>
            <person name="Amirebrahimi M."/>
            <person name="Labutti K."/>
            <person name="Lipzen A."/>
            <person name="Riley R."/>
            <person name="Barry K."/>
            <person name="Henrissat B."/>
            <person name="Grigoriev I.V."/>
            <person name="Herr J.R."/>
            <person name="Aime M.C."/>
        </authorList>
    </citation>
    <scope>NUCLEOTIDE SEQUENCE</scope>
    <source>
        <strain evidence="2">MCA 3950</strain>
    </source>
</reference>
<sequence length="53" mass="5256">MPLFQQNDVVDTKITTQHGSNAVVPASGNGGGVGGLDGSTRGSIPRLSDGTST</sequence>